<evidence type="ECO:0000313" key="1">
    <source>
        <dbReference type="EMBL" id="SEP56297.1"/>
    </source>
</evidence>
<accession>A0A1H8YW16</accession>
<gene>
    <name evidence="1" type="ORF">SAMN05421693_1018</name>
</gene>
<dbReference type="EMBL" id="FOFO01000001">
    <property type="protein sequence ID" value="SEP56297.1"/>
    <property type="molecule type" value="Genomic_DNA"/>
</dbReference>
<keyword evidence="2" id="KW-1185">Reference proteome</keyword>
<dbReference type="Pfam" id="PF10387">
    <property type="entry name" value="DUF2442"/>
    <property type="match status" value="1"/>
</dbReference>
<reference evidence="1 2" key="1">
    <citation type="submission" date="2016-10" db="EMBL/GenBank/DDBJ databases">
        <authorList>
            <person name="de Groot N.N."/>
        </authorList>
    </citation>
    <scope>NUCLEOTIDE SEQUENCE [LARGE SCALE GENOMIC DNA]</scope>
    <source>
        <strain evidence="1 2">B7-7</strain>
    </source>
</reference>
<protein>
    <recommendedName>
        <fullName evidence="3">Integron cassette protein</fullName>
    </recommendedName>
</protein>
<evidence type="ECO:0000313" key="2">
    <source>
        <dbReference type="Proteomes" id="UP000199496"/>
    </source>
</evidence>
<dbReference type="InterPro" id="IPR018841">
    <property type="entry name" value="DUF2442"/>
</dbReference>
<dbReference type="RefSeq" id="WP_090202226.1">
    <property type="nucleotide sequence ID" value="NZ_FOFO01000001.1"/>
</dbReference>
<dbReference type="STRING" id="867345.SAMN05421693_1018"/>
<dbReference type="AlphaFoldDB" id="A0A1H8YW16"/>
<dbReference type="Proteomes" id="UP000199496">
    <property type="component" value="Unassembled WGS sequence"/>
</dbReference>
<name>A0A1H8YW16_9GAMM</name>
<dbReference type="OrthoDB" id="9795924at2"/>
<evidence type="ECO:0008006" key="3">
    <source>
        <dbReference type="Google" id="ProtNLM"/>
    </source>
</evidence>
<proteinExistence type="predicted"/>
<sequence>MSLSALGESTSLVEVTNISSFGIWLLVREKKMFLPYDDFPWFKDRSVREIVNVEEPQPGHFYWPDLDIDLTEEIIEHPERFPMRAKHIKKELTEHR</sequence>
<organism evidence="1 2">
    <name type="scientific">Ectothiorhodospira magna</name>
    <dbReference type="NCBI Taxonomy" id="867345"/>
    <lineage>
        <taxon>Bacteria</taxon>
        <taxon>Pseudomonadati</taxon>
        <taxon>Pseudomonadota</taxon>
        <taxon>Gammaproteobacteria</taxon>
        <taxon>Chromatiales</taxon>
        <taxon>Ectothiorhodospiraceae</taxon>
        <taxon>Ectothiorhodospira</taxon>
    </lineage>
</organism>